<dbReference type="Pfam" id="PF00749">
    <property type="entry name" value="tRNA-synt_1c"/>
    <property type="match status" value="1"/>
</dbReference>
<dbReference type="PRINTS" id="PR00987">
    <property type="entry name" value="TRNASYNTHGLU"/>
</dbReference>
<dbReference type="Gene3D" id="3.40.50.620">
    <property type="entry name" value="HUPs"/>
    <property type="match status" value="1"/>
</dbReference>
<comment type="subunit">
    <text evidence="8">Monomer.</text>
</comment>
<dbReference type="PROSITE" id="PS00178">
    <property type="entry name" value="AA_TRNA_LIGASE_I"/>
    <property type="match status" value="1"/>
</dbReference>
<keyword evidence="7 8" id="KW-0030">Aminoacyl-tRNA synthetase</keyword>
<comment type="function">
    <text evidence="8">Catalyzes the attachment of glutamate to tRNA(Glu) in a two-step reaction: glutamate is first activated by ATP to form Glu-AMP and then transferred to the acceptor end of tRNA(Glu).</text>
</comment>
<gene>
    <name evidence="8" type="primary">gltX</name>
    <name evidence="11" type="ORF">BC349_06415</name>
</gene>
<comment type="similarity">
    <text evidence="1 8">Belongs to the class-I aminoacyl-tRNA synthetase family. Glutamate--tRNA ligase type 1 subfamily.</text>
</comment>
<comment type="catalytic activity">
    <reaction evidence="8">
        <text>tRNA(Glu) + L-glutamate + ATP = L-glutamyl-tRNA(Glu) + AMP + diphosphate</text>
        <dbReference type="Rhea" id="RHEA:23540"/>
        <dbReference type="Rhea" id="RHEA-COMP:9663"/>
        <dbReference type="Rhea" id="RHEA-COMP:9680"/>
        <dbReference type="ChEBI" id="CHEBI:29985"/>
        <dbReference type="ChEBI" id="CHEBI:30616"/>
        <dbReference type="ChEBI" id="CHEBI:33019"/>
        <dbReference type="ChEBI" id="CHEBI:78442"/>
        <dbReference type="ChEBI" id="CHEBI:78520"/>
        <dbReference type="ChEBI" id="CHEBI:456215"/>
        <dbReference type="EC" id="6.1.1.17"/>
    </reaction>
</comment>
<evidence type="ECO:0000256" key="7">
    <source>
        <dbReference type="ARBA" id="ARBA00023146"/>
    </source>
</evidence>
<dbReference type="CDD" id="cd00808">
    <property type="entry name" value="GluRS_core"/>
    <property type="match status" value="1"/>
</dbReference>
<dbReference type="GO" id="GO:0016874">
    <property type="term" value="F:ligase activity"/>
    <property type="evidence" value="ECO:0007669"/>
    <property type="project" value="UniProtKB-KW"/>
</dbReference>
<dbReference type="InterPro" id="IPR014729">
    <property type="entry name" value="Rossmann-like_a/b/a_fold"/>
</dbReference>
<dbReference type="HAMAP" id="MF_00022">
    <property type="entry name" value="Glu_tRNA_synth_type1"/>
    <property type="match status" value="1"/>
</dbReference>
<dbReference type="PANTHER" id="PTHR43311">
    <property type="entry name" value="GLUTAMATE--TRNA LIGASE"/>
    <property type="match status" value="1"/>
</dbReference>
<dbReference type="Gene3D" id="1.10.8.70">
    <property type="entry name" value="Glutamate-tRNA synthetase, class I, anticodon-binding domain 1"/>
    <property type="match status" value="1"/>
</dbReference>
<name>A0ABR7M6C9_9BACT</name>
<evidence type="ECO:0000313" key="11">
    <source>
        <dbReference type="EMBL" id="MBC6490591.1"/>
    </source>
</evidence>
<dbReference type="InterPro" id="IPR045462">
    <property type="entry name" value="aa-tRNA-synth_I_cd-bd"/>
</dbReference>
<dbReference type="InterPro" id="IPR049940">
    <property type="entry name" value="GluQ/Sye"/>
</dbReference>
<keyword evidence="12" id="KW-1185">Reference proteome</keyword>
<accession>A0ABR7M6C9</accession>
<dbReference type="NCBIfam" id="TIGR00464">
    <property type="entry name" value="gltX_bact"/>
    <property type="match status" value="1"/>
</dbReference>
<dbReference type="EMBL" id="MBUA01000001">
    <property type="protein sequence ID" value="MBC6490591.1"/>
    <property type="molecule type" value="Genomic_DNA"/>
</dbReference>
<reference evidence="11 12" key="1">
    <citation type="submission" date="2016-07" db="EMBL/GenBank/DDBJ databases">
        <title>Genome analysis of Flavihumibacter stibioxidans YS-17.</title>
        <authorList>
            <person name="Shi K."/>
            <person name="Han Y."/>
            <person name="Wang G."/>
        </authorList>
    </citation>
    <scope>NUCLEOTIDE SEQUENCE [LARGE SCALE GENOMIC DNA]</scope>
    <source>
        <strain evidence="11 12">YS-17</strain>
    </source>
</reference>
<evidence type="ECO:0000256" key="4">
    <source>
        <dbReference type="ARBA" id="ARBA00022741"/>
    </source>
</evidence>
<keyword evidence="4 8" id="KW-0547">Nucleotide-binding</keyword>
<dbReference type="InterPro" id="IPR033910">
    <property type="entry name" value="GluRS_core"/>
</dbReference>
<dbReference type="InterPro" id="IPR004527">
    <property type="entry name" value="Glu-tRNA-ligase_bac/mito"/>
</dbReference>
<evidence type="ECO:0000259" key="10">
    <source>
        <dbReference type="Pfam" id="PF19269"/>
    </source>
</evidence>
<evidence type="ECO:0000256" key="5">
    <source>
        <dbReference type="ARBA" id="ARBA00022840"/>
    </source>
</evidence>
<proteinExistence type="inferred from homology"/>
<feature type="domain" description="Glutamyl/glutaminyl-tRNA synthetase class Ib catalytic" evidence="9">
    <location>
        <begin position="4"/>
        <end position="349"/>
    </location>
</feature>
<comment type="subcellular location">
    <subcellularLocation>
        <location evidence="8">Cytoplasm</location>
    </subcellularLocation>
</comment>
<feature type="binding site" evidence="8">
    <location>
        <position position="266"/>
    </location>
    <ligand>
        <name>ATP</name>
        <dbReference type="ChEBI" id="CHEBI:30616"/>
    </ligand>
</feature>
<evidence type="ECO:0000256" key="3">
    <source>
        <dbReference type="ARBA" id="ARBA00022598"/>
    </source>
</evidence>
<dbReference type="InterPro" id="IPR008925">
    <property type="entry name" value="aa_tRNA-synth_I_cd-bd_sf"/>
</dbReference>
<protein>
    <recommendedName>
        <fullName evidence="8">Glutamate--tRNA ligase</fullName>
        <ecNumber evidence="8">6.1.1.17</ecNumber>
    </recommendedName>
    <alternativeName>
        <fullName evidence="8">Glutamyl-tRNA synthetase</fullName>
        <shortName evidence="8">GluRS</shortName>
    </alternativeName>
</protein>
<comment type="caution">
    <text evidence="8">Lacks conserved residue(s) required for the propagation of feature annotation.</text>
</comment>
<evidence type="ECO:0000256" key="1">
    <source>
        <dbReference type="ARBA" id="ARBA00007894"/>
    </source>
</evidence>
<keyword evidence="2 8" id="KW-0963">Cytoplasm</keyword>
<dbReference type="SUPFAM" id="SSF52374">
    <property type="entry name" value="Nucleotidylyl transferase"/>
    <property type="match status" value="1"/>
</dbReference>
<sequence>MSNKVRVRFAPSPTGGLHLGGVRTVLYNYLFARHHGGDFILRIEDTDSSRFVPGAEEYIMETLRWCGMEPDESPAVGGPCGPYRQSERKEGYREYADKLVAQGNAYYAFDTPEELEEMRSVFKTAENPSPQYDHRLRMKMRNSLTMGDDEVRRLLSEGMPYVIRIKMPDNETVSFTDMIRGEVSFNTSTVDDKVLLKNDGMPTYHLAVVVDDYLMNITHAFRGEEWLPSAPVHLLLWKYLGLQESMPQWAHLPLILKPDGNGKLSKRDGDRLGFPVFAMNWTDPRTTEFTQGFRERGFLPEAFVNMLAMLGWNDGSGQEIFSMQELIERFSMDRVHKGGAKFDFEKAKWFNHEWIKQASAERLLPDVKRVMESGGITVTDDRYLETVINMVKERCTLLGDFAEQAGFFFRTPVSHDIDSIRAKWNSDKENFFAEVQGVLKDLEDWSAPAIETAFKDLAVARGIKVGELQLPFRIMLVGGKFGPAVFDIAATVGKAETLTRIASMPSVV</sequence>
<dbReference type="InterPro" id="IPR020751">
    <property type="entry name" value="aa-tRNA-synth_I_codon-bd_sub2"/>
</dbReference>
<dbReference type="Pfam" id="PF19269">
    <property type="entry name" value="Anticodon_2"/>
    <property type="match status" value="1"/>
</dbReference>
<dbReference type="InterPro" id="IPR020058">
    <property type="entry name" value="Glu/Gln-tRNA-synth_Ib_cat-dom"/>
</dbReference>
<feature type="short sequence motif" description="'KMSKS' region" evidence="8">
    <location>
        <begin position="263"/>
        <end position="267"/>
    </location>
</feature>
<dbReference type="InterPro" id="IPR000924">
    <property type="entry name" value="Glu/Gln-tRNA-synth"/>
</dbReference>
<evidence type="ECO:0000256" key="6">
    <source>
        <dbReference type="ARBA" id="ARBA00022917"/>
    </source>
</evidence>
<evidence type="ECO:0000313" key="12">
    <source>
        <dbReference type="Proteomes" id="UP000765802"/>
    </source>
</evidence>
<dbReference type="Gene3D" id="1.10.10.350">
    <property type="match status" value="1"/>
</dbReference>
<evidence type="ECO:0000256" key="8">
    <source>
        <dbReference type="HAMAP-Rule" id="MF_00022"/>
    </source>
</evidence>
<evidence type="ECO:0000259" key="9">
    <source>
        <dbReference type="Pfam" id="PF00749"/>
    </source>
</evidence>
<evidence type="ECO:0000256" key="2">
    <source>
        <dbReference type="ARBA" id="ARBA00022490"/>
    </source>
</evidence>
<keyword evidence="6 8" id="KW-0648">Protein biosynthesis</keyword>
<dbReference type="SUPFAM" id="SSF48163">
    <property type="entry name" value="An anticodon-binding domain of class I aminoacyl-tRNA synthetases"/>
    <property type="match status" value="1"/>
</dbReference>
<feature type="short sequence motif" description="'HIGH' region" evidence="8">
    <location>
        <begin position="11"/>
        <end position="21"/>
    </location>
</feature>
<keyword evidence="5 8" id="KW-0067">ATP-binding</keyword>
<dbReference type="InterPro" id="IPR020752">
    <property type="entry name" value="Glu-tRNA-synth_I_codon-bd_sub1"/>
</dbReference>
<dbReference type="RefSeq" id="WP_187255884.1">
    <property type="nucleotide sequence ID" value="NZ_JBHULF010000006.1"/>
</dbReference>
<feature type="domain" description="Aminoacyl-tRNA synthetase class I anticodon-binding" evidence="10">
    <location>
        <begin position="371"/>
        <end position="502"/>
    </location>
</feature>
<dbReference type="Proteomes" id="UP000765802">
    <property type="component" value="Unassembled WGS sequence"/>
</dbReference>
<dbReference type="PANTHER" id="PTHR43311:SF2">
    <property type="entry name" value="GLUTAMATE--TRNA LIGASE, MITOCHONDRIAL-RELATED"/>
    <property type="match status" value="1"/>
</dbReference>
<organism evidence="11 12">
    <name type="scientific">Flavihumibacter stibioxidans</name>
    <dbReference type="NCBI Taxonomy" id="1834163"/>
    <lineage>
        <taxon>Bacteria</taxon>
        <taxon>Pseudomonadati</taxon>
        <taxon>Bacteroidota</taxon>
        <taxon>Chitinophagia</taxon>
        <taxon>Chitinophagales</taxon>
        <taxon>Chitinophagaceae</taxon>
        <taxon>Flavihumibacter</taxon>
    </lineage>
</organism>
<dbReference type="InterPro" id="IPR001412">
    <property type="entry name" value="aa-tRNA-synth_I_CS"/>
</dbReference>
<dbReference type="EC" id="6.1.1.17" evidence="8"/>
<keyword evidence="3 8" id="KW-0436">Ligase</keyword>
<comment type="caution">
    <text evidence="11">The sequence shown here is derived from an EMBL/GenBank/DDBJ whole genome shotgun (WGS) entry which is preliminary data.</text>
</comment>